<reference evidence="1 2" key="1">
    <citation type="submission" date="2010-10" db="EMBL/GenBank/DDBJ databases">
        <authorList>
            <person name="Muzny D."/>
            <person name="Qin X."/>
            <person name="Deng J."/>
            <person name="Jiang H."/>
            <person name="Liu Y."/>
            <person name="Qu J."/>
            <person name="Song X.-Z."/>
            <person name="Zhang L."/>
            <person name="Thornton R."/>
            <person name="Coyle M."/>
            <person name="Francisco L."/>
            <person name="Jackson L."/>
            <person name="Javaid M."/>
            <person name="Korchina V."/>
            <person name="Kovar C."/>
            <person name="Mata R."/>
            <person name="Mathew T."/>
            <person name="Ngo R."/>
            <person name="Nguyen L."/>
            <person name="Nguyen N."/>
            <person name="Okwuonu G."/>
            <person name="Ongeri F."/>
            <person name="Pham C."/>
            <person name="Simmons D."/>
            <person name="Wilczek-Boney K."/>
            <person name="Hale W."/>
            <person name="Jakkamsetti A."/>
            <person name="Pham P."/>
            <person name="Ruth R."/>
            <person name="San Lucas F."/>
            <person name="Warren J."/>
            <person name="Zhang J."/>
            <person name="Zhao Z."/>
            <person name="Zhou C."/>
            <person name="Zhu D."/>
            <person name="Lee S."/>
            <person name="Bess C."/>
            <person name="Blankenburg K."/>
            <person name="Forbes L."/>
            <person name="Fu Q."/>
            <person name="Gubbala S."/>
            <person name="Hirani K."/>
            <person name="Jayaseelan J.C."/>
            <person name="Lara F."/>
            <person name="Munidasa M."/>
            <person name="Palculict T."/>
            <person name="Patil S."/>
            <person name="Pu L.-L."/>
            <person name="Saada N."/>
            <person name="Tang L."/>
            <person name="Weissenberger G."/>
            <person name="Zhu Y."/>
            <person name="Hemphill L."/>
            <person name="Shang Y."/>
            <person name="Youmans B."/>
            <person name="Ayvaz T."/>
            <person name="Ross M."/>
            <person name="Santibanez J."/>
            <person name="Aqrawi P."/>
            <person name="Gross S."/>
            <person name="Joshi V."/>
            <person name="Fowler G."/>
            <person name="Nazareth L."/>
            <person name="Reid J."/>
            <person name="Worley K."/>
            <person name="Petrosino J."/>
            <person name="Highlander S."/>
            <person name="Gibbs R."/>
        </authorList>
    </citation>
    <scope>NUCLEOTIDE SEQUENCE [LARGE SCALE GENOMIC DNA]</scope>
    <source>
        <strain evidence="1 2">ATCC 33574</strain>
    </source>
</reference>
<accession>E6K9S3</accession>
<name>E6K9S3_9BACT</name>
<proteinExistence type="predicted"/>
<dbReference type="EMBL" id="AEPD01000040">
    <property type="protein sequence ID" value="EFU29682.1"/>
    <property type="molecule type" value="Genomic_DNA"/>
</dbReference>
<evidence type="ECO:0000313" key="1">
    <source>
        <dbReference type="EMBL" id="EFU29682.1"/>
    </source>
</evidence>
<dbReference type="HOGENOM" id="CLU_3187267_0_0_10"/>
<evidence type="ECO:0000313" key="2">
    <source>
        <dbReference type="Proteomes" id="UP000003112"/>
    </source>
</evidence>
<gene>
    <name evidence="1" type="ORF">HMPREF6485_2367</name>
</gene>
<dbReference type="AlphaFoldDB" id="E6K9S3"/>
<keyword evidence="2" id="KW-1185">Reference proteome</keyword>
<comment type="caution">
    <text evidence="1">The sequence shown here is derived from an EMBL/GenBank/DDBJ whole genome shotgun (WGS) entry which is preliminary data.</text>
</comment>
<sequence>MLSYLFIFGLSDYAIRNKQPTRLQTSDFGGISKTLTISCLNFIDTI</sequence>
<organism evidence="1 2">
    <name type="scientific">Segatella buccae ATCC 33574</name>
    <dbReference type="NCBI Taxonomy" id="873513"/>
    <lineage>
        <taxon>Bacteria</taxon>
        <taxon>Pseudomonadati</taxon>
        <taxon>Bacteroidota</taxon>
        <taxon>Bacteroidia</taxon>
        <taxon>Bacteroidales</taxon>
        <taxon>Prevotellaceae</taxon>
        <taxon>Segatella</taxon>
    </lineage>
</organism>
<dbReference type="Proteomes" id="UP000003112">
    <property type="component" value="Unassembled WGS sequence"/>
</dbReference>
<protein>
    <submittedName>
        <fullName evidence="1">Uncharacterized protein</fullName>
    </submittedName>
</protein>